<keyword evidence="3" id="KW-0233">DNA recombination</keyword>
<dbReference type="KEGG" id="foc:113208448"/>
<evidence type="ECO:0000259" key="4">
    <source>
        <dbReference type="Pfam" id="PF10551"/>
    </source>
</evidence>
<dbReference type="Proteomes" id="UP000504606">
    <property type="component" value="Unplaced"/>
</dbReference>
<dbReference type="PANTHER" id="PTHR47160:SF10">
    <property type="entry name" value="MULE TRANSPOSASE DOMAIN-CONTAINING PROTEIN"/>
    <property type="match status" value="1"/>
</dbReference>
<feature type="domain" description="MULE transposase" evidence="4">
    <location>
        <begin position="2"/>
        <end position="71"/>
    </location>
</feature>
<sequence length="266" mass="31176">MLPLVFALLPDKLEASYTRVLEAIRDVCVKKHLRRPDPATVIMDFEKGMNNAVQTVFPDAELRLCLFHLKQSAFRKIQNLGLAVQYRDEEDDSIRMAFRQILGVAFVPVDDVEEAFRQAQEDIPDEMKPFSNYFGETYVLGRVVRGRRRTAPRFPPHLWNQHLAARHNEPRTNNATEAWHNRFQKMIGKSHPTIFNLVKEFQKEEADVRVMMAELDAGRTIRQPQRQKYRRINERLRNLTTNYAQYKEEGRIVDFTRACGHNFCAD</sequence>
<organism evidence="5 6">
    <name type="scientific">Frankliniella occidentalis</name>
    <name type="common">Western flower thrips</name>
    <name type="synonym">Euthrips occidentalis</name>
    <dbReference type="NCBI Taxonomy" id="133901"/>
    <lineage>
        <taxon>Eukaryota</taxon>
        <taxon>Metazoa</taxon>
        <taxon>Ecdysozoa</taxon>
        <taxon>Arthropoda</taxon>
        <taxon>Hexapoda</taxon>
        <taxon>Insecta</taxon>
        <taxon>Pterygota</taxon>
        <taxon>Neoptera</taxon>
        <taxon>Paraneoptera</taxon>
        <taxon>Thysanoptera</taxon>
        <taxon>Terebrantia</taxon>
        <taxon>Thripoidea</taxon>
        <taxon>Thripidae</taxon>
        <taxon>Frankliniella</taxon>
    </lineage>
</organism>
<dbReference type="GO" id="GO:0004803">
    <property type="term" value="F:transposase activity"/>
    <property type="evidence" value="ECO:0007669"/>
    <property type="project" value="InterPro"/>
</dbReference>
<dbReference type="GO" id="GO:0003677">
    <property type="term" value="F:DNA binding"/>
    <property type="evidence" value="ECO:0007669"/>
    <property type="project" value="UniProtKB-KW"/>
</dbReference>
<accession>A0A6J1SJW3</accession>
<gene>
    <name evidence="6" type="primary">LOC113208448</name>
</gene>
<dbReference type="GeneID" id="113208448"/>
<evidence type="ECO:0000256" key="2">
    <source>
        <dbReference type="ARBA" id="ARBA00023125"/>
    </source>
</evidence>
<keyword evidence="5" id="KW-1185">Reference proteome</keyword>
<evidence type="ECO:0000256" key="3">
    <source>
        <dbReference type="ARBA" id="ARBA00023172"/>
    </source>
</evidence>
<evidence type="ECO:0000313" key="5">
    <source>
        <dbReference type="Proteomes" id="UP000504606"/>
    </source>
</evidence>
<dbReference type="Pfam" id="PF10551">
    <property type="entry name" value="MULE"/>
    <property type="match status" value="1"/>
</dbReference>
<dbReference type="RefSeq" id="XP_026281227.1">
    <property type="nucleotide sequence ID" value="XM_026425442.2"/>
</dbReference>
<name>A0A6J1SJW3_FRAOC</name>
<keyword evidence="2" id="KW-0238">DNA-binding</keyword>
<evidence type="ECO:0000313" key="6">
    <source>
        <dbReference type="RefSeq" id="XP_026281227.1"/>
    </source>
</evidence>
<dbReference type="OrthoDB" id="8195004at2759"/>
<dbReference type="PROSITE" id="PS01007">
    <property type="entry name" value="TRANSPOSASE_MUTATOR"/>
    <property type="match status" value="1"/>
</dbReference>
<evidence type="ECO:0000256" key="1">
    <source>
        <dbReference type="ARBA" id="ARBA00022578"/>
    </source>
</evidence>
<keyword evidence="1" id="KW-0815">Transposition</keyword>
<proteinExistence type="predicted"/>
<dbReference type="AlphaFoldDB" id="A0A6J1SJW3"/>
<reference evidence="6" key="1">
    <citation type="submission" date="2025-08" db="UniProtKB">
        <authorList>
            <consortium name="RefSeq"/>
        </authorList>
    </citation>
    <scope>IDENTIFICATION</scope>
    <source>
        <tissue evidence="6">Whole organism</tissue>
    </source>
</reference>
<dbReference type="InterPro" id="IPR001207">
    <property type="entry name" value="Transposase_mutator"/>
</dbReference>
<protein>
    <submittedName>
        <fullName evidence="6">Uncharacterized protein LOC113208448</fullName>
    </submittedName>
</protein>
<dbReference type="InterPro" id="IPR018289">
    <property type="entry name" value="MULE_transposase_dom"/>
</dbReference>
<dbReference type="PANTHER" id="PTHR47160">
    <property type="entry name" value="PUTATIVE-RELATED"/>
    <property type="match status" value="1"/>
</dbReference>
<dbReference type="GO" id="GO:0006313">
    <property type="term" value="P:DNA transposition"/>
    <property type="evidence" value="ECO:0007669"/>
    <property type="project" value="InterPro"/>
</dbReference>